<dbReference type="InterPro" id="IPR039707">
    <property type="entry name" value="MPEG1"/>
</dbReference>
<feature type="chain" id="PRO_5042063287" evidence="2">
    <location>
        <begin position="19"/>
        <end position="749"/>
    </location>
</feature>
<name>A0AAD8AY90_BIOPF</name>
<dbReference type="SMART" id="SM00457">
    <property type="entry name" value="MACPF"/>
    <property type="match status" value="1"/>
</dbReference>
<dbReference type="GO" id="GO:0045087">
    <property type="term" value="P:innate immune response"/>
    <property type="evidence" value="ECO:0007669"/>
    <property type="project" value="UniProtKB-KW"/>
</dbReference>
<sequence length="749" mass="84390">MKISQISLLLGYFVVTSQVEQLGYKQKRSNSNWPDNDPRRCLEQLEIAKQEMKRLEVLPGVGWDNLRNEVMGLVISLNYSQCQVTDDGHLLIPDNVYTVPIKTGKIQHEEHWIERGQNVSSVTANTINLEAGLPSYLNSISGSFSREHRDIKIKQMMDRAVTVRSQVKYSRYITKLQPDYVLSEQFKSRLLSIARRLDLNQTETARYEGERLVRDFGTHVSTSVTAGAGLVKDDYLKSEFVLNSVQSRAKIIATAKAHFFNFFNLGASYSNSIDDETDKTYQKILVRSLTTTIGGPTYSPENMTLDAWTKEVDSNLVAIDRAGDPLYTLVNLKNLPELASTDISQLKEILRQSIELYYSTNTIKGCTRGASPNFNIAANFDDGSCSARLTNLTFGGFYQACSVYGQYDTHYSCQGLALNNPKTGKRDCPQSYQAILLEKTVRRGEMESRVEKKSCPWYKYFLTCDETIQEVPNIEISTYWCVVTERVPQNSGYLFGGMYQEGQENLVTGTSSCPSTFSERKIFSDTIICISDDFEQNTFSSVPFGGFFTCKNGNPLAMEGDNTEGDTVYVRSDSGRYYVSKRYTSESYPKSCPRGYSQHLATIDEEGCSIYYCIQATEGSNPTLPSIKLPPFSPEPDSADEELYILQDDKNDVKIVNTLQDDTVDEPRPHYLPMDDQRKDSKNLLLSSSSANEKEALPVGAIVGICIVFIVCAAAFICAVYYIVKRRRSRDFAFKILPKEPDTFSISKY</sequence>
<dbReference type="Proteomes" id="UP001233172">
    <property type="component" value="Unassembled WGS sequence"/>
</dbReference>
<accession>A0AAD8AY90</accession>
<evidence type="ECO:0000256" key="1">
    <source>
        <dbReference type="SAM" id="Phobius"/>
    </source>
</evidence>
<dbReference type="GO" id="GO:0002250">
    <property type="term" value="P:adaptive immune response"/>
    <property type="evidence" value="ECO:0007669"/>
    <property type="project" value="UniProtKB-KW"/>
</dbReference>
<comment type="caution">
    <text evidence="4">The sequence shown here is derived from an EMBL/GenBank/DDBJ whole genome shotgun (WGS) entry which is preliminary data.</text>
</comment>
<feature type="transmembrane region" description="Helical" evidence="1">
    <location>
        <begin position="696"/>
        <end position="724"/>
    </location>
</feature>
<dbReference type="PROSITE" id="PS51412">
    <property type="entry name" value="MACPF_2"/>
    <property type="match status" value="1"/>
</dbReference>
<gene>
    <name evidence="4" type="ORF">Bpfe_025909</name>
</gene>
<evidence type="ECO:0000256" key="2">
    <source>
        <dbReference type="SAM" id="SignalP"/>
    </source>
</evidence>
<evidence type="ECO:0000259" key="3">
    <source>
        <dbReference type="PROSITE" id="PS51412"/>
    </source>
</evidence>
<reference evidence="4" key="2">
    <citation type="submission" date="2023-04" db="EMBL/GenBank/DDBJ databases">
        <authorList>
            <person name="Bu L."/>
            <person name="Lu L."/>
            <person name="Laidemitt M.R."/>
            <person name="Zhang S.M."/>
            <person name="Mutuku M."/>
            <person name="Mkoji G."/>
            <person name="Steinauer M."/>
            <person name="Loker E.S."/>
        </authorList>
    </citation>
    <scope>NUCLEOTIDE SEQUENCE</scope>
    <source>
        <strain evidence="4">KasaAsao</strain>
        <tissue evidence="4">Whole Snail</tissue>
    </source>
</reference>
<keyword evidence="1" id="KW-1133">Transmembrane helix</keyword>
<evidence type="ECO:0000313" key="4">
    <source>
        <dbReference type="EMBL" id="KAK0044621.1"/>
    </source>
</evidence>
<protein>
    <submittedName>
        <fullName evidence="4">Macrophage-expressed 1 protein</fullName>
    </submittedName>
</protein>
<proteinExistence type="predicted"/>
<feature type="domain" description="MACPF" evidence="3">
    <location>
        <begin position="31"/>
        <end position="361"/>
    </location>
</feature>
<dbReference type="CDD" id="cd22579">
    <property type="entry name" value="MPEG1_P2"/>
    <property type="match status" value="1"/>
</dbReference>
<dbReference type="GO" id="GO:0030670">
    <property type="term" value="C:phagocytic vesicle membrane"/>
    <property type="evidence" value="ECO:0007669"/>
    <property type="project" value="UniProtKB-SubCell"/>
</dbReference>
<keyword evidence="5" id="KW-1185">Reference proteome</keyword>
<reference evidence="4" key="1">
    <citation type="journal article" date="2023" name="PLoS Negl. Trop. Dis.">
        <title>A genome sequence for Biomphalaria pfeifferi, the major vector snail for the human-infecting parasite Schistosoma mansoni.</title>
        <authorList>
            <person name="Bu L."/>
            <person name="Lu L."/>
            <person name="Laidemitt M.R."/>
            <person name="Zhang S.M."/>
            <person name="Mutuku M."/>
            <person name="Mkoji G."/>
            <person name="Steinauer M."/>
            <person name="Loker E.S."/>
        </authorList>
    </citation>
    <scope>NUCLEOTIDE SEQUENCE</scope>
    <source>
        <strain evidence="4">KasaAsao</strain>
    </source>
</reference>
<dbReference type="EMBL" id="JASAOG010000194">
    <property type="protein sequence ID" value="KAK0044621.1"/>
    <property type="molecule type" value="Genomic_DNA"/>
</dbReference>
<feature type="signal peptide" evidence="2">
    <location>
        <begin position="1"/>
        <end position="18"/>
    </location>
</feature>
<keyword evidence="1" id="KW-0812">Transmembrane</keyword>
<dbReference type="Pfam" id="PF01823">
    <property type="entry name" value="MACPF"/>
    <property type="match status" value="1"/>
</dbReference>
<dbReference type="PANTHER" id="PTHR31463:SF1">
    <property type="entry name" value="MACROPHAGE-EXPRESSED GENE 1 PROTEIN"/>
    <property type="match status" value="1"/>
</dbReference>
<evidence type="ECO:0000313" key="5">
    <source>
        <dbReference type="Proteomes" id="UP001233172"/>
    </source>
</evidence>
<dbReference type="PANTHER" id="PTHR31463">
    <property type="entry name" value="MACROPHAGE-EXPRESSED GENE 1 PROTEIN"/>
    <property type="match status" value="1"/>
</dbReference>
<keyword evidence="1" id="KW-0472">Membrane</keyword>
<keyword evidence="2" id="KW-0732">Signal</keyword>
<organism evidence="4 5">
    <name type="scientific">Biomphalaria pfeifferi</name>
    <name type="common">Bloodfluke planorb</name>
    <name type="synonym">Freshwater snail</name>
    <dbReference type="NCBI Taxonomy" id="112525"/>
    <lineage>
        <taxon>Eukaryota</taxon>
        <taxon>Metazoa</taxon>
        <taxon>Spiralia</taxon>
        <taxon>Lophotrochozoa</taxon>
        <taxon>Mollusca</taxon>
        <taxon>Gastropoda</taxon>
        <taxon>Heterobranchia</taxon>
        <taxon>Euthyneura</taxon>
        <taxon>Panpulmonata</taxon>
        <taxon>Hygrophila</taxon>
        <taxon>Lymnaeoidea</taxon>
        <taxon>Planorbidae</taxon>
        <taxon>Biomphalaria</taxon>
    </lineage>
</organism>
<dbReference type="AlphaFoldDB" id="A0AAD8AY90"/>
<dbReference type="InterPro" id="IPR020864">
    <property type="entry name" value="MACPF"/>
</dbReference>